<dbReference type="InterPro" id="IPR017441">
    <property type="entry name" value="Protein_kinase_ATP_BS"/>
</dbReference>
<keyword evidence="5" id="KW-0808">Transferase</keyword>
<keyword evidence="8 11" id="KW-0067">ATP-binding</keyword>
<dbReference type="InterPro" id="IPR022165">
    <property type="entry name" value="PKK"/>
</dbReference>
<dbReference type="Gene3D" id="1.10.510.10">
    <property type="entry name" value="Transferase(Phosphotransferase) domain 1"/>
    <property type="match status" value="1"/>
</dbReference>
<evidence type="ECO:0000256" key="2">
    <source>
        <dbReference type="ARBA" id="ARBA00012513"/>
    </source>
</evidence>
<feature type="compositionally biased region" description="Basic and acidic residues" evidence="13">
    <location>
        <begin position="1642"/>
        <end position="1660"/>
    </location>
</feature>
<dbReference type="PROSITE" id="PS00107">
    <property type="entry name" value="PROTEIN_KINASE_ATP"/>
    <property type="match status" value="1"/>
</dbReference>
<dbReference type="GeneID" id="117362837"/>
<feature type="compositionally biased region" description="Polar residues" evidence="13">
    <location>
        <begin position="1071"/>
        <end position="1082"/>
    </location>
</feature>
<feature type="coiled-coil region" evidence="12">
    <location>
        <begin position="1476"/>
        <end position="1628"/>
    </location>
</feature>
<evidence type="ECO:0000256" key="9">
    <source>
        <dbReference type="ARBA" id="ARBA00047899"/>
    </source>
</evidence>
<evidence type="ECO:0000256" key="1">
    <source>
        <dbReference type="ARBA" id="ARBA00008874"/>
    </source>
</evidence>
<dbReference type="PROSITE" id="PS00108">
    <property type="entry name" value="PROTEIN_KINASE_ST"/>
    <property type="match status" value="1"/>
</dbReference>
<keyword evidence="12" id="KW-0175">Coiled coil</keyword>
<evidence type="ECO:0000256" key="13">
    <source>
        <dbReference type="SAM" id="MobiDB-lite"/>
    </source>
</evidence>
<dbReference type="InParanoid" id="A0A6P8RKR9"/>
<comment type="catalytic activity">
    <reaction evidence="10">
        <text>L-seryl-[protein] + ATP = O-phospho-L-seryl-[protein] + ADP + H(+)</text>
        <dbReference type="Rhea" id="RHEA:17989"/>
        <dbReference type="Rhea" id="RHEA-COMP:9863"/>
        <dbReference type="Rhea" id="RHEA-COMP:11604"/>
        <dbReference type="ChEBI" id="CHEBI:15378"/>
        <dbReference type="ChEBI" id="CHEBI:29999"/>
        <dbReference type="ChEBI" id="CHEBI:30616"/>
        <dbReference type="ChEBI" id="CHEBI:83421"/>
        <dbReference type="ChEBI" id="CHEBI:456216"/>
        <dbReference type="EC" id="2.7.11.1"/>
    </reaction>
</comment>
<proteinExistence type="inferred from homology"/>
<feature type="compositionally biased region" description="Polar residues" evidence="13">
    <location>
        <begin position="897"/>
        <end position="913"/>
    </location>
</feature>
<keyword evidence="6 11" id="KW-0547">Nucleotide-binding</keyword>
<feature type="region of interest" description="Disordered" evidence="13">
    <location>
        <begin position="894"/>
        <end position="935"/>
    </location>
</feature>
<sequence>MDFFRRLFKLGVEKKKIKRYENVNRDENPEDGWAVTGELGDGAFGKVLKAQNKDTGVLAAAKMIDTQSEEELEDYMVEIDILAQCEHPNIVKLLEAFHWDGKLWIFIEFCSGGALDAVMLELERPLTEVQIQVVCKQVLQALEYLHCHRIIHRDLKAGNLLLSLAGEVKLADFGVSAKNLQTMQRRSSFIGTPYWMAPEVVLCETSKDVPYDYKADIWSLGITLIEMAEGEPPHHELNPMRVLLKITKSDPPRLCVPLKWSEEFNDFLRQCLARSPECRWSASQLLQHPFVTSVTDNHPLRELIAEAKAEVMEEIDDGKGEHEEDEDEEELEGKILLSDYKRPYPIFSGTLDGQERPSKSRRLSNERLYFQSELTKKSAILNGQIEIENKMNFIAPSARQPQLQEEETQGEVMGCSTRSLGDSQNMKKCLFSIAVPKSGKYDANISTINDLHQGKPCLRTNRTSDYLKQVRRKSTPILSMPKELRRSMRLPSSKPDVLGLLRRKSFFGGLLLKENPEKQDVVIDNLEIKLEGEPGNQIKPGLEHLKSGGCPGMQEELNYDIDPGTTLEPAGNVVPKNDDEAKSLEILHKQEEEYTILKSSSSVEDLNEMQKGKERDTEHFAEYVQFSLETQVDNKPLYSNSVEVTFPNENIRPSASVEQHQQIYDTDQETRIATHSVSYLESSVERPQSDISNGNCDNFCENNEAHILQTSVVGRLSDKGLPESKQTATWSRYWKHKAMQIEKRHFLNCYHYLDCAYINSYHLKHNDVTVHTSLLEALDLSHIRSDHCSVKEIIAYSQIKESEVSEMHMERTRSGFRHTLCPNLLLKEAVSQDGEATIQQQQVKTGNKESIIILDGVNKNLKNTLERKPLTELERERTVKKDECQMVTDKEGAMKQVESQMETGNKRVTNSEECQTEENMAGKEPKAEEALKQEECQKDAGKKRSLEMNECERVGTDRNLERELCQIDTETKGISERKEYLINTKTEHSSERQEGKWEPRIESSLERKECGREILTVQPLEREELDKEVEIEKTPVNEKSEMEVKTEGSPKSATQKTSEKPKEKRLPPGTVDNSTITKKIQNENQNMIRDIYTGKSLISVEEDKEKGVENNMNCITEADENICLQHKNGEGNNITESEKNNEVPLKESIDKPELRSECTEVERTRTAEIKDATGNVNKPKLQEKPIVHQKEKKVNFAEDMPIMLSEVASHENYGMAIWEVKSASEENCAREDEREELALRDTKESGTQTKYVSSKDSEDISQELASIRRTVKITRKFVVDGKEVSVTTSKIVNKDNMKGDKLRTARRQELHELRLLQKEEHRAQTQLYQKLQRQRELMFRHIETEMSGKKQYYDHEIEVLERQQQQVLERLEQEYTLRLCQDAKRLKSQQNKDYAKKSTTFQNNSKEEQSFMQQRQEELNQALQKLILEQKKKVASTKREYISKIHNLKRAREAVIWDLEQHHLQEKYHLFKQQVKEQHSLQRQQLRKRHEKEKERINYFHHFLLEDMKNSHAQERVQLLKNQRNDSKTRLNMFKESLKIQAVTSSELRERTKQFLKQEEQQQKREMQLQQQKQTVKLQELQEQLDTTVKEQEQLQTEKLDMLEEQEKKQLKRLEDEHTMELQEWQERLITRKEILEVELAHKQHLQQKEPRRSNSEPTRRTSRFLPIFHFPT</sequence>
<feature type="compositionally biased region" description="Basic and acidic residues" evidence="13">
    <location>
        <begin position="920"/>
        <end position="935"/>
    </location>
</feature>
<dbReference type="GO" id="GO:0004674">
    <property type="term" value="F:protein serine/threonine kinase activity"/>
    <property type="evidence" value="ECO:0007669"/>
    <property type="project" value="UniProtKB-KW"/>
</dbReference>
<dbReference type="Proteomes" id="UP000515159">
    <property type="component" value="Chromosome 6"/>
</dbReference>
<dbReference type="GO" id="GO:0005524">
    <property type="term" value="F:ATP binding"/>
    <property type="evidence" value="ECO:0007669"/>
    <property type="project" value="UniProtKB-UniRule"/>
</dbReference>
<feature type="compositionally biased region" description="Basic and acidic residues" evidence="13">
    <location>
        <begin position="1020"/>
        <end position="1048"/>
    </location>
</feature>
<evidence type="ECO:0000313" key="16">
    <source>
        <dbReference type="RefSeq" id="XP_033805766.1"/>
    </source>
</evidence>
<dbReference type="PANTHER" id="PTHR46538:SF4">
    <property type="entry name" value="NON-SPECIFIC SERINE_THREONINE PROTEIN KINASE"/>
    <property type="match status" value="1"/>
</dbReference>
<feature type="binding site" evidence="11">
    <location>
        <position position="62"/>
    </location>
    <ligand>
        <name>ATP</name>
        <dbReference type="ChEBI" id="CHEBI:30616"/>
    </ligand>
</feature>
<evidence type="ECO:0000256" key="10">
    <source>
        <dbReference type="ARBA" id="ARBA00048679"/>
    </source>
</evidence>
<gene>
    <name evidence="16" type="primary">LOC117362837</name>
</gene>
<accession>A0A6P8RKR9</accession>
<dbReference type="KEGG" id="gsh:117362837"/>
<feature type="compositionally biased region" description="Basic and acidic residues" evidence="13">
    <location>
        <begin position="1057"/>
        <end position="1066"/>
    </location>
</feature>
<evidence type="ECO:0000256" key="5">
    <source>
        <dbReference type="ARBA" id="ARBA00022679"/>
    </source>
</evidence>
<evidence type="ECO:0000256" key="11">
    <source>
        <dbReference type="PROSITE-ProRule" id="PRU10141"/>
    </source>
</evidence>
<dbReference type="InterPro" id="IPR000719">
    <property type="entry name" value="Prot_kinase_dom"/>
</dbReference>
<evidence type="ECO:0000256" key="4">
    <source>
        <dbReference type="ARBA" id="ARBA00022553"/>
    </source>
</evidence>
<evidence type="ECO:0000256" key="7">
    <source>
        <dbReference type="ARBA" id="ARBA00022777"/>
    </source>
</evidence>
<feature type="coiled-coil region" evidence="12">
    <location>
        <begin position="1412"/>
        <end position="1440"/>
    </location>
</feature>
<dbReference type="Pfam" id="PF00069">
    <property type="entry name" value="Pkinase"/>
    <property type="match status" value="1"/>
</dbReference>
<dbReference type="InterPro" id="IPR011009">
    <property type="entry name" value="Kinase-like_dom_sf"/>
</dbReference>
<protein>
    <recommendedName>
        <fullName evidence="2">non-specific serine/threonine protein kinase</fullName>
        <ecNumber evidence="2">2.7.11.1</ecNumber>
    </recommendedName>
</protein>
<feature type="domain" description="Protein kinase" evidence="14">
    <location>
        <begin position="33"/>
        <end position="291"/>
    </location>
</feature>
<evidence type="ECO:0000256" key="3">
    <source>
        <dbReference type="ARBA" id="ARBA00022527"/>
    </source>
</evidence>
<dbReference type="Pfam" id="PF12474">
    <property type="entry name" value="PKK"/>
    <property type="match status" value="2"/>
</dbReference>
<name>A0A6P8RKR9_GEOSA</name>
<evidence type="ECO:0000313" key="15">
    <source>
        <dbReference type="Proteomes" id="UP000515159"/>
    </source>
</evidence>
<dbReference type="RefSeq" id="XP_033805766.1">
    <property type="nucleotide sequence ID" value="XM_033949875.1"/>
</dbReference>
<organism evidence="15 16">
    <name type="scientific">Geotrypetes seraphini</name>
    <name type="common">Gaboon caecilian</name>
    <name type="synonym">Caecilia seraphini</name>
    <dbReference type="NCBI Taxonomy" id="260995"/>
    <lineage>
        <taxon>Eukaryota</taxon>
        <taxon>Metazoa</taxon>
        <taxon>Chordata</taxon>
        <taxon>Craniata</taxon>
        <taxon>Vertebrata</taxon>
        <taxon>Euteleostomi</taxon>
        <taxon>Amphibia</taxon>
        <taxon>Gymnophiona</taxon>
        <taxon>Geotrypetes</taxon>
    </lineage>
</organism>
<comment type="similarity">
    <text evidence="1">Belongs to the protein kinase superfamily. STE Ser/Thr protein kinase family. STE20 subfamily.</text>
</comment>
<dbReference type="FunFam" id="1.10.510.10:FF:000081">
    <property type="entry name" value="STE20-like serine/threonine-protein kinase"/>
    <property type="match status" value="1"/>
</dbReference>
<feature type="region of interest" description="Disordered" evidence="13">
    <location>
        <begin position="1642"/>
        <end position="1673"/>
    </location>
</feature>
<evidence type="ECO:0000256" key="8">
    <source>
        <dbReference type="ARBA" id="ARBA00022840"/>
    </source>
</evidence>
<keyword evidence="15" id="KW-1185">Reference proteome</keyword>
<keyword evidence="4" id="KW-0597">Phosphoprotein</keyword>
<keyword evidence="7" id="KW-0418">Kinase</keyword>
<dbReference type="PROSITE" id="PS50011">
    <property type="entry name" value="PROTEIN_KINASE_DOM"/>
    <property type="match status" value="1"/>
</dbReference>
<dbReference type="OrthoDB" id="10027016at2759"/>
<feature type="region of interest" description="Disordered" evidence="13">
    <location>
        <begin position="983"/>
        <end position="1002"/>
    </location>
</feature>
<evidence type="ECO:0000259" key="14">
    <source>
        <dbReference type="PROSITE" id="PS50011"/>
    </source>
</evidence>
<comment type="catalytic activity">
    <reaction evidence="9">
        <text>L-threonyl-[protein] + ATP = O-phospho-L-threonyl-[protein] + ADP + H(+)</text>
        <dbReference type="Rhea" id="RHEA:46608"/>
        <dbReference type="Rhea" id="RHEA-COMP:11060"/>
        <dbReference type="Rhea" id="RHEA-COMP:11605"/>
        <dbReference type="ChEBI" id="CHEBI:15378"/>
        <dbReference type="ChEBI" id="CHEBI:30013"/>
        <dbReference type="ChEBI" id="CHEBI:30616"/>
        <dbReference type="ChEBI" id="CHEBI:61977"/>
        <dbReference type="ChEBI" id="CHEBI:456216"/>
        <dbReference type="EC" id="2.7.11.1"/>
    </reaction>
</comment>
<feature type="region of interest" description="Disordered" evidence="13">
    <location>
        <begin position="1020"/>
        <end position="1082"/>
    </location>
</feature>
<dbReference type="PANTHER" id="PTHR46538">
    <property type="entry name" value="PROTEIN KINASE DOMAIN-CONTAINING PROTEIN"/>
    <property type="match status" value="1"/>
</dbReference>
<dbReference type="Gene3D" id="3.30.200.20">
    <property type="entry name" value="Phosphorylase Kinase, domain 1"/>
    <property type="match status" value="1"/>
</dbReference>
<reference evidence="16" key="1">
    <citation type="submission" date="2025-08" db="UniProtKB">
        <authorList>
            <consortium name="RefSeq"/>
        </authorList>
    </citation>
    <scope>IDENTIFICATION</scope>
</reference>
<dbReference type="InterPro" id="IPR051585">
    <property type="entry name" value="STE20_Ser/Thr_Kinases"/>
</dbReference>
<dbReference type="InterPro" id="IPR008271">
    <property type="entry name" value="Ser/Thr_kinase_AS"/>
</dbReference>
<keyword evidence="3" id="KW-0723">Serine/threonine-protein kinase</keyword>
<dbReference type="EC" id="2.7.11.1" evidence="2"/>
<evidence type="ECO:0000256" key="12">
    <source>
        <dbReference type="SAM" id="Coils"/>
    </source>
</evidence>
<evidence type="ECO:0000256" key="6">
    <source>
        <dbReference type="ARBA" id="ARBA00022741"/>
    </source>
</evidence>
<dbReference type="SUPFAM" id="SSF56112">
    <property type="entry name" value="Protein kinase-like (PK-like)"/>
    <property type="match status" value="1"/>
</dbReference>
<dbReference type="SMART" id="SM00220">
    <property type="entry name" value="S_TKc"/>
    <property type="match status" value="1"/>
</dbReference>